<keyword evidence="13" id="KW-1185">Reference proteome</keyword>
<evidence type="ECO:0000313" key="13">
    <source>
        <dbReference type="Proteomes" id="UP001303046"/>
    </source>
</evidence>
<evidence type="ECO:0000256" key="3">
    <source>
        <dbReference type="ARBA" id="ARBA00022692"/>
    </source>
</evidence>
<keyword evidence="5 9" id="KW-0297">G-protein coupled receptor</keyword>
<dbReference type="InterPro" id="IPR000611">
    <property type="entry name" value="NPY_rcpt"/>
</dbReference>
<dbReference type="EMBL" id="JAVFWL010000005">
    <property type="protein sequence ID" value="KAK6754565.1"/>
    <property type="molecule type" value="Genomic_DNA"/>
</dbReference>
<feature type="transmembrane region" description="Helical" evidence="10">
    <location>
        <begin position="211"/>
        <end position="229"/>
    </location>
</feature>
<evidence type="ECO:0000256" key="7">
    <source>
        <dbReference type="ARBA" id="ARBA00023170"/>
    </source>
</evidence>
<keyword evidence="4 10" id="KW-1133">Transmembrane helix</keyword>
<feature type="transmembrane region" description="Helical" evidence="10">
    <location>
        <begin position="81"/>
        <end position="99"/>
    </location>
</feature>
<evidence type="ECO:0000256" key="6">
    <source>
        <dbReference type="ARBA" id="ARBA00023136"/>
    </source>
</evidence>
<keyword evidence="3 9" id="KW-0812">Transmembrane</keyword>
<evidence type="ECO:0000256" key="9">
    <source>
        <dbReference type="RuleBase" id="RU000688"/>
    </source>
</evidence>
<evidence type="ECO:0000256" key="2">
    <source>
        <dbReference type="ARBA" id="ARBA00010663"/>
    </source>
</evidence>
<keyword evidence="8 9" id="KW-0807">Transducer</keyword>
<dbReference type="SUPFAM" id="SSF81321">
    <property type="entry name" value="Family A G protein-coupled receptor-like"/>
    <property type="match status" value="1"/>
</dbReference>
<gene>
    <name evidence="12" type="primary">Necator_chrV.g18306</name>
    <name evidence="12" type="ORF">RB195_013515</name>
</gene>
<dbReference type="PRINTS" id="PR01012">
    <property type="entry name" value="NRPEPTIDEYR"/>
</dbReference>
<name>A0ABR1DVV0_NECAM</name>
<sequence>MFILNLALADLIVCIFSLPITPITSIHKNWYFGDQMCHSLPWIQGASVFVATFSLTLIAVDRYFMVVTPHKKRMTQVQARFVMVCLWLVAILITLPYSWYMALVEYDGLCGKFCTEAWPNVPTRRAYTVFVLVAQFFVPFLIMFYCYSRIFKHLRQRTQAKIRKMNERTLILTASVPVLSTVQRKMDSKMDVLEQCRRRCILLQQTRKNTLVLVLVVLMFFISWFPHNVASMALEFSDGVVFMRGETDYSYIASLISHSAAMTSIMTNPVLYGLLNRGLMSHIRHGWRNSLRKFKRSDTDTSTVLI</sequence>
<evidence type="ECO:0000256" key="10">
    <source>
        <dbReference type="SAM" id="Phobius"/>
    </source>
</evidence>
<dbReference type="Proteomes" id="UP001303046">
    <property type="component" value="Unassembled WGS sequence"/>
</dbReference>
<dbReference type="Pfam" id="PF00001">
    <property type="entry name" value="7tm_1"/>
    <property type="match status" value="1"/>
</dbReference>
<evidence type="ECO:0000256" key="5">
    <source>
        <dbReference type="ARBA" id="ARBA00023040"/>
    </source>
</evidence>
<proteinExistence type="inferred from homology"/>
<dbReference type="InterPro" id="IPR000276">
    <property type="entry name" value="GPCR_Rhodpsn"/>
</dbReference>
<keyword evidence="7 9" id="KW-0675">Receptor</keyword>
<accession>A0ABR1DVV0</accession>
<evidence type="ECO:0000256" key="4">
    <source>
        <dbReference type="ARBA" id="ARBA00022989"/>
    </source>
</evidence>
<dbReference type="Gene3D" id="1.20.1070.10">
    <property type="entry name" value="Rhodopsin 7-helix transmembrane proteins"/>
    <property type="match status" value="1"/>
</dbReference>
<dbReference type="PANTHER" id="PTHR24235">
    <property type="entry name" value="NEUROPEPTIDE Y RECEPTOR"/>
    <property type="match status" value="1"/>
</dbReference>
<evidence type="ECO:0000259" key="11">
    <source>
        <dbReference type="PROSITE" id="PS50262"/>
    </source>
</evidence>
<comment type="similarity">
    <text evidence="2 9">Belongs to the G-protein coupled receptor 1 family.</text>
</comment>
<feature type="transmembrane region" description="Helical" evidence="10">
    <location>
        <begin position="7"/>
        <end position="27"/>
    </location>
</feature>
<keyword evidence="6 10" id="KW-0472">Membrane</keyword>
<dbReference type="PANTHER" id="PTHR24235:SF27">
    <property type="entry name" value="NEUROPEPTIDE RECEPTOR NPR-1"/>
    <property type="match status" value="1"/>
</dbReference>
<dbReference type="InterPro" id="IPR017452">
    <property type="entry name" value="GPCR_Rhodpsn_7TM"/>
</dbReference>
<feature type="transmembrane region" description="Helical" evidence="10">
    <location>
        <begin position="249"/>
        <end position="275"/>
    </location>
</feature>
<dbReference type="PROSITE" id="PS00237">
    <property type="entry name" value="G_PROTEIN_RECEP_F1_1"/>
    <property type="match status" value="1"/>
</dbReference>
<evidence type="ECO:0000256" key="8">
    <source>
        <dbReference type="ARBA" id="ARBA00023224"/>
    </source>
</evidence>
<feature type="transmembrane region" description="Helical" evidence="10">
    <location>
        <begin position="39"/>
        <end position="60"/>
    </location>
</feature>
<feature type="transmembrane region" description="Helical" evidence="10">
    <location>
        <begin position="126"/>
        <end position="147"/>
    </location>
</feature>
<evidence type="ECO:0000256" key="1">
    <source>
        <dbReference type="ARBA" id="ARBA00004141"/>
    </source>
</evidence>
<evidence type="ECO:0000313" key="12">
    <source>
        <dbReference type="EMBL" id="KAK6754565.1"/>
    </source>
</evidence>
<comment type="subcellular location">
    <subcellularLocation>
        <location evidence="1">Membrane</location>
        <topology evidence="1">Multi-pass membrane protein</topology>
    </subcellularLocation>
</comment>
<dbReference type="PROSITE" id="PS50262">
    <property type="entry name" value="G_PROTEIN_RECEP_F1_2"/>
    <property type="match status" value="1"/>
</dbReference>
<protein>
    <recommendedName>
        <fullName evidence="11">G-protein coupled receptors family 1 profile domain-containing protein</fullName>
    </recommendedName>
</protein>
<organism evidence="12 13">
    <name type="scientific">Necator americanus</name>
    <name type="common">Human hookworm</name>
    <dbReference type="NCBI Taxonomy" id="51031"/>
    <lineage>
        <taxon>Eukaryota</taxon>
        <taxon>Metazoa</taxon>
        <taxon>Ecdysozoa</taxon>
        <taxon>Nematoda</taxon>
        <taxon>Chromadorea</taxon>
        <taxon>Rhabditida</taxon>
        <taxon>Rhabditina</taxon>
        <taxon>Rhabditomorpha</taxon>
        <taxon>Strongyloidea</taxon>
        <taxon>Ancylostomatidae</taxon>
        <taxon>Bunostominae</taxon>
        <taxon>Necator</taxon>
    </lineage>
</organism>
<reference evidence="12 13" key="1">
    <citation type="submission" date="2023-08" db="EMBL/GenBank/DDBJ databases">
        <title>A Necator americanus chromosomal reference genome.</title>
        <authorList>
            <person name="Ilik V."/>
            <person name="Petrzelkova K.J."/>
            <person name="Pardy F."/>
            <person name="Fuh T."/>
            <person name="Niatou-Singa F.S."/>
            <person name="Gouil Q."/>
            <person name="Baker L."/>
            <person name="Ritchie M.E."/>
            <person name="Jex A.R."/>
            <person name="Gazzola D."/>
            <person name="Li H."/>
            <person name="Toshio Fujiwara R."/>
            <person name="Zhan B."/>
            <person name="Aroian R.V."/>
            <person name="Pafco B."/>
            <person name="Schwarz E.M."/>
        </authorList>
    </citation>
    <scope>NUCLEOTIDE SEQUENCE [LARGE SCALE GENOMIC DNA]</scope>
    <source>
        <strain evidence="12 13">Aroian</strain>
        <tissue evidence="12">Whole animal</tissue>
    </source>
</reference>
<comment type="caution">
    <text evidence="12">The sequence shown here is derived from an EMBL/GenBank/DDBJ whole genome shotgun (WGS) entry which is preliminary data.</text>
</comment>
<dbReference type="PRINTS" id="PR00237">
    <property type="entry name" value="GPCRRHODOPSN"/>
</dbReference>
<feature type="domain" description="G-protein coupled receptors family 1 profile" evidence="11">
    <location>
        <begin position="1"/>
        <end position="272"/>
    </location>
</feature>